<evidence type="ECO:0000256" key="3">
    <source>
        <dbReference type="ARBA" id="ARBA00022741"/>
    </source>
</evidence>
<evidence type="ECO:0000256" key="1">
    <source>
        <dbReference type="ARBA" id="ARBA00006485"/>
    </source>
</evidence>
<sequence length="355" mass="40068">MGYLEEGRVLKSENGKTYLAVSSLGQSNVWTGVEDTGTEKDNFSNVVVLKAPSEEDEQDTWPQFVHEMIMHELFKEAPHIRKQIDRIPPVKENSSPPVLILEMFQMTLWQARAKRPLSRLEIAAIVKGILEALQVIHANGLVYSDFKMENVMVNGFDPHAQSHGSCLSVKLGDLGTVMYPASGTAQPVAYRAPEVFFKEEITSAADIWAVGLIYSHLLEARSNFSETGLYDDLHSSSGLMDERIQAMRHALANDYDLRNVPYYKDCILPHRDEDHAHGNHWESLRKKGMEELDVTFLQRILKANPKERPSAKAILNSQWFSGGLLAREFLEVVTDGASDRLPWPDIPERLNLVET</sequence>
<comment type="catalytic activity">
    <reaction evidence="6">
        <text>L-seryl-[protein] + ATP = O-phospho-L-seryl-[protein] + ADP + H(+)</text>
        <dbReference type="Rhea" id="RHEA:17989"/>
        <dbReference type="Rhea" id="RHEA-COMP:9863"/>
        <dbReference type="Rhea" id="RHEA-COMP:11604"/>
        <dbReference type="ChEBI" id="CHEBI:15378"/>
        <dbReference type="ChEBI" id="CHEBI:29999"/>
        <dbReference type="ChEBI" id="CHEBI:30616"/>
        <dbReference type="ChEBI" id="CHEBI:83421"/>
        <dbReference type="ChEBI" id="CHEBI:456216"/>
        <dbReference type="EC" id="2.7.11.22"/>
    </reaction>
</comment>
<dbReference type="InterPro" id="IPR050108">
    <property type="entry name" value="CDK"/>
</dbReference>
<dbReference type="EC" id="2.7.11.22" evidence="2"/>
<dbReference type="RefSeq" id="XP_033674914.1">
    <property type="nucleotide sequence ID" value="XM_033803565.1"/>
</dbReference>
<keyword evidence="9" id="KW-1185">Reference proteome</keyword>
<dbReference type="PROSITE" id="PS50011">
    <property type="entry name" value="PROTEIN_KINASE_DOM"/>
    <property type="match status" value="1"/>
</dbReference>
<dbReference type="EMBL" id="ML993579">
    <property type="protein sequence ID" value="KAF2174025.1"/>
    <property type="molecule type" value="Genomic_DNA"/>
</dbReference>
<dbReference type="PROSITE" id="PS00108">
    <property type="entry name" value="PROTEIN_KINASE_ST"/>
    <property type="match status" value="1"/>
</dbReference>
<dbReference type="InterPro" id="IPR011009">
    <property type="entry name" value="Kinase-like_dom_sf"/>
</dbReference>
<proteinExistence type="inferred from homology"/>
<dbReference type="Proteomes" id="UP000799537">
    <property type="component" value="Unassembled WGS sequence"/>
</dbReference>
<dbReference type="SMART" id="SM00220">
    <property type="entry name" value="S_TKc"/>
    <property type="match status" value="1"/>
</dbReference>
<keyword evidence="4" id="KW-0067">ATP-binding</keyword>
<feature type="domain" description="Protein kinase" evidence="7">
    <location>
        <begin position="1"/>
        <end position="320"/>
    </location>
</feature>
<evidence type="ECO:0000256" key="2">
    <source>
        <dbReference type="ARBA" id="ARBA00012425"/>
    </source>
</evidence>
<organism evidence="8 9">
    <name type="scientific">Zasmidium cellare ATCC 36951</name>
    <dbReference type="NCBI Taxonomy" id="1080233"/>
    <lineage>
        <taxon>Eukaryota</taxon>
        <taxon>Fungi</taxon>
        <taxon>Dikarya</taxon>
        <taxon>Ascomycota</taxon>
        <taxon>Pezizomycotina</taxon>
        <taxon>Dothideomycetes</taxon>
        <taxon>Dothideomycetidae</taxon>
        <taxon>Mycosphaerellales</taxon>
        <taxon>Mycosphaerellaceae</taxon>
        <taxon>Zasmidium</taxon>
    </lineage>
</organism>
<gene>
    <name evidence="8" type="ORF">M409DRAFT_16299</name>
</gene>
<dbReference type="SUPFAM" id="SSF56112">
    <property type="entry name" value="Protein kinase-like (PK-like)"/>
    <property type="match status" value="1"/>
</dbReference>
<evidence type="ECO:0000256" key="5">
    <source>
        <dbReference type="ARBA" id="ARBA00047811"/>
    </source>
</evidence>
<comment type="catalytic activity">
    <reaction evidence="5">
        <text>L-threonyl-[protein] + ATP = O-phospho-L-threonyl-[protein] + ADP + H(+)</text>
        <dbReference type="Rhea" id="RHEA:46608"/>
        <dbReference type="Rhea" id="RHEA-COMP:11060"/>
        <dbReference type="Rhea" id="RHEA-COMP:11605"/>
        <dbReference type="ChEBI" id="CHEBI:15378"/>
        <dbReference type="ChEBI" id="CHEBI:30013"/>
        <dbReference type="ChEBI" id="CHEBI:30616"/>
        <dbReference type="ChEBI" id="CHEBI:61977"/>
        <dbReference type="ChEBI" id="CHEBI:456216"/>
        <dbReference type="EC" id="2.7.11.22"/>
    </reaction>
</comment>
<keyword evidence="3" id="KW-0547">Nucleotide-binding</keyword>
<dbReference type="PANTHER" id="PTHR24056">
    <property type="entry name" value="CELL DIVISION PROTEIN KINASE"/>
    <property type="match status" value="1"/>
</dbReference>
<dbReference type="GO" id="GO:0004693">
    <property type="term" value="F:cyclin-dependent protein serine/threonine kinase activity"/>
    <property type="evidence" value="ECO:0007669"/>
    <property type="project" value="UniProtKB-EC"/>
</dbReference>
<dbReference type="InterPro" id="IPR008271">
    <property type="entry name" value="Ser/Thr_kinase_AS"/>
</dbReference>
<protein>
    <recommendedName>
        <fullName evidence="2">cyclin-dependent kinase</fullName>
        <ecNumber evidence="2">2.7.11.22</ecNumber>
    </recommendedName>
</protein>
<reference evidence="8" key="1">
    <citation type="journal article" date="2020" name="Stud. Mycol.">
        <title>101 Dothideomycetes genomes: a test case for predicting lifestyles and emergence of pathogens.</title>
        <authorList>
            <person name="Haridas S."/>
            <person name="Albert R."/>
            <person name="Binder M."/>
            <person name="Bloem J."/>
            <person name="Labutti K."/>
            <person name="Salamov A."/>
            <person name="Andreopoulos B."/>
            <person name="Baker S."/>
            <person name="Barry K."/>
            <person name="Bills G."/>
            <person name="Bluhm B."/>
            <person name="Cannon C."/>
            <person name="Castanera R."/>
            <person name="Culley D."/>
            <person name="Daum C."/>
            <person name="Ezra D."/>
            <person name="Gonzalez J."/>
            <person name="Henrissat B."/>
            <person name="Kuo A."/>
            <person name="Liang C."/>
            <person name="Lipzen A."/>
            <person name="Lutzoni F."/>
            <person name="Magnuson J."/>
            <person name="Mondo S."/>
            <person name="Nolan M."/>
            <person name="Ohm R."/>
            <person name="Pangilinan J."/>
            <person name="Park H.-J."/>
            <person name="Ramirez L."/>
            <person name="Alfaro M."/>
            <person name="Sun H."/>
            <person name="Tritt A."/>
            <person name="Yoshinaga Y."/>
            <person name="Zwiers L.-H."/>
            <person name="Turgeon B."/>
            <person name="Goodwin S."/>
            <person name="Spatafora J."/>
            <person name="Crous P."/>
            <person name="Grigoriev I."/>
        </authorList>
    </citation>
    <scope>NUCLEOTIDE SEQUENCE</scope>
    <source>
        <strain evidence="8">ATCC 36951</strain>
    </source>
</reference>
<evidence type="ECO:0000256" key="4">
    <source>
        <dbReference type="ARBA" id="ARBA00022840"/>
    </source>
</evidence>
<dbReference type="GO" id="GO:0005634">
    <property type="term" value="C:nucleus"/>
    <property type="evidence" value="ECO:0007669"/>
    <property type="project" value="TreeGrafter"/>
</dbReference>
<dbReference type="GO" id="GO:0005524">
    <property type="term" value="F:ATP binding"/>
    <property type="evidence" value="ECO:0007669"/>
    <property type="project" value="UniProtKB-KW"/>
</dbReference>
<comment type="similarity">
    <text evidence="1">Belongs to the protein kinase superfamily. CMGC Ser/Thr protein kinase family. CDC2/CDKX subfamily.</text>
</comment>
<name>A0A6A6D4N6_ZASCE</name>
<evidence type="ECO:0000313" key="8">
    <source>
        <dbReference type="EMBL" id="KAF2174025.1"/>
    </source>
</evidence>
<evidence type="ECO:0000313" key="9">
    <source>
        <dbReference type="Proteomes" id="UP000799537"/>
    </source>
</evidence>
<dbReference type="InterPro" id="IPR000719">
    <property type="entry name" value="Prot_kinase_dom"/>
</dbReference>
<accession>A0A6A6D4N6</accession>
<evidence type="ECO:0000259" key="7">
    <source>
        <dbReference type="PROSITE" id="PS50011"/>
    </source>
</evidence>
<dbReference type="AlphaFoldDB" id="A0A6A6D4N6"/>
<dbReference type="Pfam" id="PF00069">
    <property type="entry name" value="Pkinase"/>
    <property type="match status" value="1"/>
</dbReference>
<dbReference type="OrthoDB" id="5979581at2759"/>
<dbReference type="GeneID" id="54556837"/>
<dbReference type="Gene3D" id="1.10.510.10">
    <property type="entry name" value="Transferase(Phosphotransferase) domain 1"/>
    <property type="match status" value="1"/>
</dbReference>
<evidence type="ECO:0000256" key="6">
    <source>
        <dbReference type="ARBA" id="ARBA00048367"/>
    </source>
</evidence>